<accession>A0A4Y2NZK1</accession>
<dbReference type="Proteomes" id="UP000499080">
    <property type="component" value="Unassembled WGS sequence"/>
</dbReference>
<organism evidence="1 2">
    <name type="scientific">Araneus ventricosus</name>
    <name type="common">Orbweaver spider</name>
    <name type="synonym">Epeira ventricosa</name>
    <dbReference type="NCBI Taxonomy" id="182803"/>
    <lineage>
        <taxon>Eukaryota</taxon>
        <taxon>Metazoa</taxon>
        <taxon>Ecdysozoa</taxon>
        <taxon>Arthropoda</taxon>
        <taxon>Chelicerata</taxon>
        <taxon>Arachnida</taxon>
        <taxon>Araneae</taxon>
        <taxon>Araneomorphae</taxon>
        <taxon>Entelegynae</taxon>
        <taxon>Araneoidea</taxon>
        <taxon>Araneidae</taxon>
        <taxon>Araneus</taxon>
    </lineage>
</organism>
<proteinExistence type="predicted"/>
<evidence type="ECO:0000313" key="1">
    <source>
        <dbReference type="EMBL" id="GBN45038.1"/>
    </source>
</evidence>
<sequence>MLELKSRNHLTTGEARRIFSHSSNANYATAVKSNMINDDFEPTVNQKIRVHCLISLRLSGETNLAFEEKMKQRTLAFHEKMEQQTLMKMFEKIVDTLLQTSPK</sequence>
<dbReference type="AlphaFoldDB" id="A0A4Y2NZK1"/>
<keyword evidence="2" id="KW-1185">Reference proteome</keyword>
<gene>
    <name evidence="1" type="ORF">AVEN_204901_1</name>
</gene>
<dbReference type="EMBL" id="BGPR01010235">
    <property type="protein sequence ID" value="GBN45038.1"/>
    <property type="molecule type" value="Genomic_DNA"/>
</dbReference>
<reference evidence="1 2" key="1">
    <citation type="journal article" date="2019" name="Sci. Rep.">
        <title>Orb-weaving spider Araneus ventricosus genome elucidates the spidroin gene catalogue.</title>
        <authorList>
            <person name="Kono N."/>
            <person name="Nakamura H."/>
            <person name="Ohtoshi R."/>
            <person name="Moran D.A.P."/>
            <person name="Shinohara A."/>
            <person name="Yoshida Y."/>
            <person name="Fujiwara M."/>
            <person name="Mori M."/>
            <person name="Tomita M."/>
            <person name="Arakawa K."/>
        </authorList>
    </citation>
    <scope>NUCLEOTIDE SEQUENCE [LARGE SCALE GENOMIC DNA]</scope>
</reference>
<name>A0A4Y2NZK1_ARAVE</name>
<protein>
    <submittedName>
        <fullName evidence="1">Uncharacterized protein</fullName>
    </submittedName>
</protein>
<evidence type="ECO:0000313" key="2">
    <source>
        <dbReference type="Proteomes" id="UP000499080"/>
    </source>
</evidence>
<comment type="caution">
    <text evidence="1">The sequence shown here is derived from an EMBL/GenBank/DDBJ whole genome shotgun (WGS) entry which is preliminary data.</text>
</comment>